<dbReference type="InterPro" id="IPR052513">
    <property type="entry name" value="Thioester_dehydratase-like"/>
</dbReference>
<dbReference type="Gene3D" id="6.10.30.10">
    <property type="match status" value="1"/>
</dbReference>
<dbReference type="InterPro" id="IPR012340">
    <property type="entry name" value="NA-bd_OB-fold"/>
</dbReference>
<dbReference type="PANTHER" id="PTHR34075">
    <property type="entry name" value="BLR3430 PROTEIN"/>
    <property type="match status" value="1"/>
</dbReference>
<dbReference type="Pfam" id="PF12172">
    <property type="entry name" value="zf-ChsH2"/>
    <property type="match status" value="1"/>
</dbReference>
<dbReference type="SUPFAM" id="SSF50249">
    <property type="entry name" value="Nucleic acid-binding proteins"/>
    <property type="match status" value="1"/>
</dbReference>
<organism evidence="2">
    <name type="scientific">marine metagenome</name>
    <dbReference type="NCBI Taxonomy" id="408172"/>
    <lineage>
        <taxon>unclassified sequences</taxon>
        <taxon>metagenomes</taxon>
        <taxon>ecological metagenomes</taxon>
    </lineage>
</organism>
<reference evidence="2" key="1">
    <citation type="submission" date="2018-05" db="EMBL/GenBank/DDBJ databases">
        <authorList>
            <person name="Lanie J.A."/>
            <person name="Ng W.-L."/>
            <person name="Kazmierczak K.M."/>
            <person name="Andrzejewski T.M."/>
            <person name="Davidsen T.M."/>
            <person name="Wayne K.J."/>
            <person name="Tettelin H."/>
            <person name="Glass J.I."/>
            <person name="Rusch D."/>
            <person name="Podicherti R."/>
            <person name="Tsui H.-C.T."/>
            <person name="Winkler M.E."/>
        </authorList>
    </citation>
    <scope>NUCLEOTIDE SEQUENCE</scope>
</reference>
<gene>
    <name evidence="2" type="ORF">METZ01_LOCUS491355</name>
</gene>
<feature type="domain" description="ChsH2 rubredoxin-like zinc ribbon" evidence="1">
    <location>
        <begin position="59"/>
        <end position="84"/>
    </location>
</feature>
<dbReference type="PANTHER" id="PTHR34075:SF5">
    <property type="entry name" value="BLR3430 PROTEIN"/>
    <property type="match status" value="1"/>
</dbReference>
<evidence type="ECO:0000259" key="1">
    <source>
        <dbReference type="Pfam" id="PF12172"/>
    </source>
</evidence>
<accession>A0A383D261</accession>
<sequence>MESLVNRKLESTTVESPTKLLSNRDTWASFRDVEVIDFSLNTTIRHSLGKLSKFFLELENQRLMGTRCPNCATVWMPPRSICPEDLTITDWLEVSGCGTIEAACLSTHILDANKKTEPIALGYITLDGASTSLLQQIR</sequence>
<dbReference type="InterPro" id="IPR022002">
    <property type="entry name" value="ChsH2_Znr"/>
</dbReference>
<dbReference type="EMBL" id="UINC01213631">
    <property type="protein sequence ID" value="SVE38501.1"/>
    <property type="molecule type" value="Genomic_DNA"/>
</dbReference>
<evidence type="ECO:0000313" key="2">
    <source>
        <dbReference type="EMBL" id="SVE38501.1"/>
    </source>
</evidence>
<dbReference type="AlphaFoldDB" id="A0A383D261"/>
<protein>
    <recommendedName>
        <fullName evidence="1">ChsH2 rubredoxin-like zinc ribbon domain-containing protein</fullName>
    </recommendedName>
</protein>
<feature type="non-terminal residue" evidence="2">
    <location>
        <position position="138"/>
    </location>
</feature>
<proteinExistence type="predicted"/>
<name>A0A383D261_9ZZZZ</name>